<evidence type="ECO:0000313" key="1">
    <source>
        <dbReference type="EMBL" id="KAJ8935304.1"/>
    </source>
</evidence>
<evidence type="ECO:0000313" key="2">
    <source>
        <dbReference type="Proteomes" id="UP001162156"/>
    </source>
</evidence>
<organism evidence="1 2">
    <name type="scientific">Rhamnusium bicolor</name>
    <dbReference type="NCBI Taxonomy" id="1586634"/>
    <lineage>
        <taxon>Eukaryota</taxon>
        <taxon>Metazoa</taxon>
        <taxon>Ecdysozoa</taxon>
        <taxon>Arthropoda</taxon>
        <taxon>Hexapoda</taxon>
        <taxon>Insecta</taxon>
        <taxon>Pterygota</taxon>
        <taxon>Neoptera</taxon>
        <taxon>Endopterygota</taxon>
        <taxon>Coleoptera</taxon>
        <taxon>Polyphaga</taxon>
        <taxon>Cucujiformia</taxon>
        <taxon>Chrysomeloidea</taxon>
        <taxon>Cerambycidae</taxon>
        <taxon>Lepturinae</taxon>
        <taxon>Rhagiini</taxon>
        <taxon>Rhamnusium</taxon>
    </lineage>
</organism>
<protein>
    <submittedName>
        <fullName evidence="1">Uncharacterized protein</fullName>
    </submittedName>
</protein>
<gene>
    <name evidence="1" type="ORF">NQ314_012894</name>
</gene>
<name>A0AAV8X9T7_9CUCU</name>
<sequence length="153" mass="16971">MFDTIKNGNDESLDRQIDDAGAIISTDIESVSVVTENNFTSKICDSTDISIDINCTTHITMENEEVETNILLTNSTTAVDLNLEETESETVNTEILQNNTVLCDICNSECFDGFACTCCSMLIHGCCSEAYSESSENNQSKICRICVRKKFYK</sequence>
<comment type="caution">
    <text evidence="1">The sequence shown here is derived from an EMBL/GenBank/DDBJ whole genome shotgun (WGS) entry which is preliminary data.</text>
</comment>
<dbReference type="Proteomes" id="UP001162156">
    <property type="component" value="Unassembled WGS sequence"/>
</dbReference>
<reference evidence="1" key="1">
    <citation type="journal article" date="2023" name="Insect Mol. Biol.">
        <title>Genome sequencing provides insights into the evolution of gene families encoding plant cell wall-degrading enzymes in longhorned beetles.</title>
        <authorList>
            <person name="Shin N.R."/>
            <person name="Okamura Y."/>
            <person name="Kirsch R."/>
            <person name="Pauchet Y."/>
        </authorList>
    </citation>
    <scope>NUCLEOTIDE SEQUENCE</scope>
    <source>
        <strain evidence="1">RBIC_L_NR</strain>
    </source>
</reference>
<dbReference type="EMBL" id="JANEYF010003590">
    <property type="protein sequence ID" value="KAJ8935304.1"/>
    <property type="molecule type" value="Genomic_DNA"/>
</dbReference>
<accession>A0AAV8X9T7</accession>
<proteinExistence type="predicted"/>
<keyword evidence="2" id="KW-1185">Reference proteome</keyword>
<dbReference type="AlphaFoldDB" id="A0AAV8X9T7"/>